<keyword evidence="5 6" id="KW-0472">Membrane</keyword>
<organism evidence="8 9">
    <name type="scientific">Helicobacter valdiviensis</name>
    <dbReference type="NCBI Taxonomy" id="1458358"/>
    <lineage>
        <taxon>Bacteria</taxon>
        <taxon>Pseudomonadati</taxon>
        <taxon>Campylobacterota</taxon>
        <taxon>Epsilonproteobacteria</taxon>
        <taxon>Campylobacterales</taxon>
        <taxon>Helicobacteraceae</taxon>
        <taxon>Helicobacter</taxon>
    </lineage>
</organism>
<dbReference type="PANTHER" id="PTHR32322:SF18">
    <property type="entry name" value="S-ADENOSYLMETHIONINE_S-ADENOSYLHOMOCYSTEINE TRANSPORTER"/>
    <property type="match status" value="1"/>
</dbReference>
<proteinExistence type="predicted"/>
<feature type="domain" description="EamA" evidence="7">
    <location>
        <begin position="6"/>
        <end position="135"/>
    </location>
</feature>
<evidence type="ECO:0000256" key="1">
    <source>
        <dbReference type="ARBA" id="ARBA00004651"/>
    </source>
</evidence>
<protein>
    <recommendedName>
        <fullName evidence="7">EamA domain-containing protein</fullName>
    </recommendedName>
</protein>
<feature type="transmembrane region" description="Helical" evidence="6">
    <location>
        <begin position="94"/>
        <end position="112"/>
    </location>
</feature>
<dbReference type="InterPro" id="IPR000620">
    <property type="entry name" value="EamA_dom"/>
</dbReference>
<dbReference type="AlphaFoldDB" id="A0A2W6MT57"/>
<dbReference type="InterPro" id="IPR037185">
    <property type="entry name" value="EmrE-like"/>
</dbReference>
<keyword evidence="9" id="KW-1185">Reference proteome</keyword>
<evidence type="ECO:0000256" key="6">
    <source>
        <dbReference type="SAM" id="Phobius"/>
    </source>
</evidence>
<dbReference type="OrthoDB" id="5186724at2"/>
<keyword evidence="3 6" id="KW-0812">Transmembrane</keyword>
<evidence type="ECO:0000259" key="7">
    <source>
        <dbReference type="Pfam" id="PF00892"/>
    </source>
</evidence>
<feature type="transmembrane region" description="Helical" evidence="6">
    <location>
        <begin position="211"/>
        <end position="230"/>
    </location>
</feature>
<feature type="domain" description="EamA" evidence="7">
    <location>
        <begin position="147"/>
        <end position="282"/>
    </location>
</feature>
<evidence type="ECO:0000313" key="8">
    <source>
        <dbReference type="EMBL" id="PZT47657.1"/>
    </source>
</evidence>
<feature type="transmembrane region" description="Helical" evidence="6">
    <location>
        <begin position="181"/>
        <end position="199"/>
    </location>
</feature>
<accession>A0A2W6MT57</accession>
<reference evidence="8 9" key="1">
    <citation type="submission" date="2017-03" db="EMBL/GenBank/DDBJ databases">
        <title>Genomic and clinical evidence uncovers the enterohepatic species Helicobacter valdiviensis as a potential human intestinal pathogen.</title>
        <authorList>
            <person name="Fresia P."/>
            <person name="Jara R."/>
            <person name="Sierra R."/>
            <person name="Ferres I."/>
            <person name="Greif G."/>
            <person name="Iraola G."/>
            <person name="Collado L."/>
        </authorList>
    </citation>
    <scope>NUCLEOTIDE SEQUENCE [LARGE SCALE GENOMIC DNA]</scope>
    <source>
        <strain evidence="8 9">WBE14</strain>
    </source>
</reference>
<keyword evidence="2" id="KW-1003">Cell membrane</keyword>
<keyword evidence="4 6" id="KW-1133">Transmembrane helix</keyword>
<feature type="transmembrane region" description="Helical" evidence="6">
    <location>
        <begin position="150"/>
        <end position="169"/>
    </location>
</feature>
<evidence type="ECO:0000256" key="3">
    <source>
        <dbReference type="ARBA" id="ARBA00022692"/>
    </source>
</evidence>
<gene>
    <name evidence="8" type="ORF">B6S12_07955</name>
</gene>
<dbReference type="Proteomes" id="UP000249746">
    <property type="component" value="Unassembled WGS sequence"/>
</dbReference>
<dbReference type="EMBL" id="NBIU01000025">
    <property type="protein sequence ID" value="PZT47657.1"/>
    <property type="molecule type" value="Genomic_DNA"/>
</dbReference>
<dbReference type="Pfam" id="PF00892">
    <property type="entry name" value="EamA"/>
    <property type="match status" value="2"/>
</dbReference>
<comment type="subcellular location">
    <subcellularLocation>
        <location evidence="1">Cell membrane</location>
        <topology evidence="1">Multi-pass membrane protein</topology>
    </subcellularLocation>
</comment>
<feature type="transmembrane region" description="Helical" evidence="6">
    <location>
        <begin position="119"/>
        <end position="138"/>
    </location>
</feature>
<feature type="transmembrane region" description="Helical" evidence="6">
    <location>
        <begin position="29"/>
        <end position="52"/>
    </location>
</feature>
<evidence type="ECO:0000256" key="5">
    <source>
        <dbReference type="ARBA" id="ARBA00023136"/>
    </source>
</evidence>
<evidence type="ECO:0000256" key="2">
    <source>
        <dbReference type="ARBA" id="ARBA00022475"/>
    </source>
</evidence>
<feature type="transmembrane region" description="Helical" evidence="6">
    <location>
        <begin position="64"/>
        <end position="82"/>
    </location>
</feature>
<evidence type="ECO:0000313" key="9">
    <source>
        <dbReference type="Proteomes" id="UP000249746"/>
    </source>
</evidence>
<dbReference type="PANTHER" id="PTHR32322">
    <property type="entry name" value="INNER MEMBRANE TRANSPORTER"/>
    <property type="match status" value="1"/>
</dbReference>
<dbReference type="InterPro" id="IPR050638">
    <property type="entry name" value="AA-Vitamin_Transporters"/>
</dbReference>
<dbReference type="SUPFAM" id="SSF103481">
    <property type="entry name" value="Multidrug resistance efflux transporter EmrE"/>
    <property type="match status" value="2"/>
</dbReference>
<dbReference type="GO" id="GO:0005886">
    <property type="term" value="C:plasma membrane"/>
    <property type="evidence" value="ECO:0007669"/>
    <property type="project" value="UniProtKB-SubCell"/>
</dbReference>
<name>A0A2W6MT57_9HELI</name>
<dbReference type="RefSeq" id="WP_111230276.1">
    <property type="nucleotide sequence ID" value="NZ_NBIU01000025.1"/>
</dbReference>
<feature type="transmembrane region" description="Helical" evidence="6">
    <location>
        <begin position="242"/>
        <end position="261"/>
    </location>
</feature>
<evidence type="ECO:0000256" key="4">
    <source>
        <dbReference type="ARBA" id="ARBA00022989"/>
    </source>
</evidence>
<feature type="transmembrane region" description="Helical" evidence="6">
    <location>
        <begin position="5"/>
        <end position="23"/>
    </location>
</feature>
<sequence>MHKKLLGHILAFFSVFFWSSLYVSSQILLQYFGAMELLILQFLVGYIFLLLIKPTILLLSFKEELLLAIAGFFGICIYNLFLNLALTHHNAPNVSIIIATIPIFVGFFSFLHKKEKIHFSFYLGAFIALIGIFILHFKELNFTPNLLGDFFAFIATFGWVFYALIIPKIPQNYLLIATRKIIFYGIIFTFIFIPFFPPLNFNSHLFLDINVISNLIFLAIFSSCLCFIAWNKATLLIGETKTNLYVYLTPIFTLITSFIFVDKNLEISLILGAILVLIGVYIAEKN</sequence>
<feature type="transmembrane region" description="Helical" evidence="6">
    <location>
        <begin position="267"/>
        <end position="283"/>
    </location>
</feature>
<comment type="caution">
    <text evidence="8">The sequence shown here is derived from an EMBL/GenBank/DDBJ whole genome shotgun (WGS) entry which is preliminary data.</text>
</comment>